<dbReference type="Gene3D" id="3.40.50.1820">
    <property type="entry name" value="alpha/beta hydrolase"/>
    <property type="match status" value="1"/>
</dbReference>
<feature type="domain" description="Dienelactone hydrolase" evidence="1">
    <location>
        <begin position="20"/>
        <end position="235"/>
    </location>
</feature>
<dbReference type="SUPFAM" id="SSF53474">
    <property type="entry name" value="alpha/beta-Hydrolases"/>
    <property type="match status" value="1"/>
</dbReference>
<evidence type="ECO:0000313" key="2">
    <source>
        <dbReference type="EMBL" id="CAJ1935194.1"/>
    </source>
</evidence>
<organism evidence="2 3">
    <name type="scientific">Cylindrotheca closterium</name>
    <dbReference type="NCBI Taxonomy" id="2856"/>
    <lineage>
        <taxon>Eukaryota</taxon>
        <taxon>Sar</taxon>
        <taxon>Stramenopiles</taxon>
        <taxon>Ochrophyta</taxon>
        <taxon>Bacillariophyta</taxon>
        <taxon>Bacillariophyceae</taxon>
        <taxon>Bacillariophycidae</taxon>
        <taxon>Bacillariales</taxon>
        <taxon>Bacillariaceae</taxon>
        <taxon>Cylindrotheca</taxon>
    </lineage>
</organism>
<dbReference type="EMBL" id="CAKOGP040000446">
    <property type="protein sequence ID" value="CAJ1935194.1"/>
    <property type="molecule type" value="Genomic_DNA"/>
</dbReference>
<comment type="caution">
    <text evidence="2">The sequence shown here is derived from an EMBL/GenBank/DDBJ whole genome shotgun (WGS) entry which is preliminary data.</text>
</comment>
<evidence type="ECO:0000259" key="1">
    <source>
        <dbReference type="Pfam" id="PF01738"/>
    </source>
</evidence>
<dbReference type="PANTHER" id="PTHR46623">
    <property type="entry name" value="CARBOXYMETHYLENEBUTENOLIDASE-RELATED"/>
    <property type="match status" value="1"/>
</dbReference>
<name>A0AAD2FJA8_9STRA</name>
<dbReference type="InterPro" id="IPR029058">
    <property type="entry name" value="AB_hydrolase_fold"/>
</dbReference>
<dbReference type="InterPro" id="IPR051049">
    <property type="entry name" value="Dienelactone_hydrolase-like"/>
</dbReference>
<evidence type="ECO:0000313" key="3">
    <source>
        <dbReference type="Proteomes" id="UP001295423"/>
    </source>
</evidence>
<dbReference type="InterPro" id="IPR002925">
    <property type="entry name" value="Dienelactn_hydro"/>
</dbReference>
<dbReference type="Pfam" id="PF01738">
    <property type="entry name" value="DLH"/>
    <property type="match status" value="1"/>
</dbReference>
<protein>
    <recommendedName>
        <fullName evidence="1">Dienelactone hydrolase domain-containing protein</fullName>
    </recommendedName>
</protein>
<dbReference type="PANTHER" id="PTHR46623:SF6">
    <property type="entry name" value="ALPHA_BETA-HYDROLASES SUPERFAMILY PROTEIN"/>
    <property type="match status" value="1"/>
</dbReference>
<sequence length="238" mass="25875">MTVHLPPFVSFKPSSGGSDSLPVVIVIQEWWGVNDQCKAHAQKIADLVGAEAIIPDLYKGKLGLEAEEASHLMDNLDFKNAVDEIEVLCAELQKDNADRKIGVVGFCMGGSLALATAALFKKPLAAVAPFYGIPPEALCNVADIVAKTPIQGHFGDLDHFAGFSDKPSVDALEAKLKAAPGDKPFEIHRYEKEGHAFMNHDEFSMAQVKKLGFPGAFAQEDRDLAWSRLSEFLKKNLL</sequence>
<dbReference type="AlphaFoldDB" id="A0AAD2FJA8"/>
<dbReference type="GO" id="GO:0016787">
    <property type="term" value="F:hydrolase activity"/>
    <property type="evidence" value="ECO:0007669"/>
    <property type="project" value="InterPro"/>
</dbReference>
<accession>A0AAD2FJA8</accession>
<keyword evidence="3" id="KW-1185">Reference proteome</keyword>
<reference evidence="2" key="1">
    <citation type="submission" date="2023-08" db="EMBL/GenBank/DDBJ databases">
        <authorList>
            <person name="Audoor S."/>
            <person name="Bilcke G."/>
        </authorList>
    </citation>
    <scope>NUCLEOTIDE SEQUENCE</scope>
</reference>
<proteinExistence type="predicted"/>
<gene>
    <name evidence="2" type="ORF">CYCCA115_LOCUS4530</name>
</gene>
<dbReference type="Proteomes" id="UP001295423">
    <property type="component" value="Unassembled WGS sequence"/>
</dbReference>